<sequence>GSATMKSVEIICCLFIVIFTLAVAHPLPDNVLEQVDANEVGQALFL</sequence>
<reference evidence="2 3" key="1">
    <citation type="journal article" date="2024" name="Proc. Natl. Acad. Sci. U.S.A.">
        <title>The genetic regulatory architecture and epigenomic basis for age-related changes in rattlesnake venom.</title>
        <authorList>
            <person name="Hogan M.P."/>
            <person name="Holding M.L."/>
            <person name="Nystrom G.S."/>
            <person name="Colston T.J."/>
            <person name="Bartlett D.A."/>
            <person name="Mason A.J."/>
            <person name="Ellsworth S.A."/>
            <person name="Rautsaw R.M."/>
            <person name="Lawrence K.C."/>
            <person name="Strickland J.L."/>
            <person name="He B."/>
            <person name="Fraser P."/>
            <person name="Margres M.J."/>
            <person name="Gilbert D.M."/>
            <person name="Gibbs H.L."/>
            <person name="Parkinson C.L."/>
            <person name="Rokyta D.R."/>
        </authorList>
    </citation>
    <scope>NUCLEOTIDE SEQUENCE [LARGE SCALE GENOMIC DNA]</scope>
    <source>
        <strain evidence="2">DRR0105</strain>
    </source>
</reference>
<dbReference type="Proteomes" id="UP001474421">
    <property type="component" value="Unassembled WGS sequence"/>
</dbReference>
<accession>A0AAW1BAC3</accession>
<gene>
    <name evidence="2" type="ORF">NXF25_013665</name>
</gene>
<evidence type="ECO:0000313" key="2">
    <source>
        <dbReference type="EMBL" id="KAK9398696.1"/>
    </source>
</evidence>
<organism evidence="2 3">
    <name type="scientific">Crotalus adamanteus</name>
    <name type="common">Eastern diamondback rattlesnake</name>
    <dbReference type="NCBI Taxonomy" id="8729"/>
    <lineage>
        <taxon>Eukaryota</taxon>
        <taxon>Metazoa</taxon>
        <taxon>Chordata</taxon>
        <taxon>Craniata</taxon>
        <taxon>Vertebrata</taxon>
        <taxon>Euteleostomi</taxon>
        <taxon>Lepidosauria</taxon>
        <taxon>Squamata</taxon>
        <taxon>Bifurcata</taxon>
        <taxon>Unidentata</taxon>
        <taxon>Episquamata</taxon>
        <taxon>Toxicofera</taxon>
        <taxon>Serpentes</taxon>
        <taxon>Colubroidea</taxon>
        <taxon>Viperidae</taxon>
        <taxon>Crotalinae</taxon>
        <taxon>Crotalus</taxon>
    </lineage>
</organism>
<dbReference type="AlphaFoldDB" id="A0AAW1BAC3"/>
<feature type="chain" id="PRO_5043710330" evidence="1">
    <location>
        <begin position="25"/>
        <end position="46"/>
    </location>
</feature>
<keyword evidence="1" id="KW-0732">Signal</keyword>
<keyword evidence="3" id="KW-1185">Reference proteome</keyword>
<dbReference type="EMBL" id="JAOTOJ010000007">
    <property type="protein sequence ID" value="KAK9398696.1"/>
    <property type="molecule type" value="Genomic_DNA"/>
</dbReference>
<evidence type="ECO:0000256" key="1">
    <source>
        <dbReference type="SAM" id="SignalP"/>
    </source>
</evidence>
<proteinExistence type="predicted"/>
<comment type="caution">
    <text evidence="2">The sequence shown here is derived from an EMBL/GenBank/DDBJ whole genome shotgun (WGS) entry which is preliminary data.</text>
</comment>
<protein>
    <submittedName>
        <fullName evidence="2">Uncharacterized protein</fullName>
    </submittedName>
</protein>
<evidence type="ECO:0000313" key="3">
    <source>
        <dbReference type="Proteomes" id="UP001474421"/>
    </source>
</evidence>
<feature type="signal peptide" evidence="1">
    <location>
        <begin position="1"/>
        <end position="24"/>
    </location>
</feature>
<feature type="non-terminal residue" evidence="2">
    <location>
        <position position="1"/>
    </location>
</feature>
<name>A0AAW1BAC3_CROAD</name>